<reference evidence="9 10" key="1">
    <citation type="submission" date="2018-03" db="EMBL/GenBank/DDBJ databases">
        <title>The ancient ancestry and fast evolution of plastids.</title>
        <authorList>
            <person name="Moore K.R."/>
            <person name="Magnabosco C."/>
            <person name="Momper L."/>
            <person name="Gold D.A."/>
            <person name="Bosak T."/>
            <person name="Fournier G.P."/>
        </authorList>
    </citation>
    <scope>NUCLEOTIDE SEQUENCE [LARGE SCALE GENOMIC DNA]</scope>
    <source>
        <strain evidence="9 10">CCALA 016</strain>
    </source>
</reference>
<dbReference type="Pfam" id="PF01368">
    <property type="entry name" value="DHH"/>
    <property type="match status" value="1"/>
</dbReference>
<dbReference type="InterPro" id="IPR051673">
    <property type="entry name" value="SSDNA_exonuclease_RecJ"/>
</dbReference>
<dbReference type="SUPFAM" id="SSF64182">
    <property type="entry name" value="DHH phosphoesterases"/>
    <property type="match status" value="1"/>
</dbReference>
<dbReference type="InterPro" id="IPR038763">
    <property type="entry name" value="DHH_sf"/>
</dbReference>
<feature type="domain" description="DHHA1" evidence="7">
    <location>
        <begin position="359"/>
        <end position="458"/>
    </location>
</feature>
<keyword evidence="3" id="KW-0540">Nuclease</keyword>
<dbReference type="PANTHER" id="PTHR30255:SF2">
    <property type="entry name" value="SINGLE-STRANDED-DNA-SPECIFIC EXONUCLEASE RECJ"/>
    <property type="match status" value="1"/>
</dbReference>
<reference evidence="9 10" key="2">
    <citation type="submission" date="2018-03" db="EMBL/GenBank/DDBJ databases">
        <authorList>
            <person name="Keele B.F."/>
        </authorList>
    </citation>
    <scope>NUCLEOTIDE SEQUENCE [LARGE SCALE GENOMIC DNA]</scope>
    <source>
        <strain evidence="9 10">CCALA 016</strain>
    </source>
</reference>
<dbReference type="OrthoDB" id="9809852at2"/>
<gene>
    <name evidence="9" type="primary">recJ</name>
    <name evidence="9" type="ORF">C7H19_14850</name>
</gene>
<evidence type="ECO:0000259" key="8">
    <source>
        <dbReference type="Pfam" id="PF17768"/>
    </source>
</evidence>
<dbReference type="Gene3D" id="3.90.1640.30">
    <property type="match status" value="1"/>
</dbReference>
<name>A0A2T1LW66_9CHRO</name>
<evidence type="ECO:0000259" key="7">
    <source>
        <dbReference type="Pfam" id="PF02272"/>
    </source>
</evidence>
<evidence type="ECO:0000313" key="10">
    <source>
        <dbReference type="Proteomes" id="UP000239001"/>
    </source>
</evidence>
<dbReference type="InterPro" id="IPR001667">
    <property type="entry name" value="DDH_dom"/>
</dbReference>
<dbReference type="GO" id="GO:0006310">
    <property type="term" value="P:DNA recombination"/>
    <property type="evidence" value="ECO:0007669"/>
    <property type="project" value="InterPro"/>
</dbReference>
<dbReference type="EMBL" id="PXOH01000016">
    <property type="protein sequence ID" value="PSF36020.1"/>
    <property type="molecule type" value="Genomic_DNA"/>
</dbReference>
<dbReference type="Pfam" id="PF02272">
    <property type="entry name" value="DHHA1"/>
    <property type="match status" value="1"/>
</dbReference>
<evidence type="ECO:0000256" key="4">
    <source>
        <dbReference type="ARBA" id="ARBA00022801"/>
    </source>
</evidence>
<organism evidence="9 10">
    <name type="scientific">Aphanothece hegewaldii CCALA 016</name>
    <dbReference type="NCBI Taxonomy" id="2107694"/>
    <lineage>
        <taxon>Bacteria</taxon>
        <taxon>Bacillati</taxon>
        <taxon>Cyanobacteriota</taxon>
        <taxon>Cyanophyceae</taxon>
        <taxon>Oscillatoriophycideae</taxon>
        <taxon>Chroococcales</taxon>
        <taxon>Aphanothecaceae</taxon>
        <taxon>Aphanothece</taxon>
    </lineage>
</organism>
<dbReference type="GO" id="GO:0008409">
    <property type="term" value="F:5'-3' exonuclease activity"/>
    <property type="evidence" value="ECO:0007669"/>
    <property type="project" value="InterPro"/>
</dbReference>
<evidence type="ECO:0000256" key="2">
    <source>
        <dbReference type="ARBA" id="ARBA00019841"/>
    </source>
</evidence>
<dbReference type="PANTHER" id="PTHR30255">
    <property type="entry name" value="SINGLE-STRANDED-DNA-SPECIFIC EXONUCLEASE RECJ"/>
    <property type="match status" value="1"/>
</dbReference>
<comment type="caution">
    <text evidence="9">The sequence shown here is derived from an EMBL/GenBank/DDBJ whole genome shotgun (WGS) entry which is preliminary data.</text>
</comment>
<dbReference type="RefSeq" id="WP_106457667.1">
    <property type="nucleotide sequence ID" value="NZ_PXOH01000016.1"/>
</dbReference>
<dbReference type="InterPro" id="IPR041122">
    <property type="entry name" value="RecJ_OB"/>
</dbReference>
<dbReference type="AlphaFoldDB" id="A0A2T1LW66"/>
<keyword evidence="5 9" id="KW-0269">Exonuclease</keyword>
<dbReference type="Proteomes" id="UP000239001">
    <property type="component" value="Unassembled WGS sequence"/>
</dbReference>
<sequence length="788" mass="89106">MGSDSRFSIVPFHSIPDWFLGIVKQYTPESDGRMVSQLLWHRGIQDPGTLINFLDPNAYHPTSPFAFGQEMKWAIQRLSKALKTKERVTIWGDFDADGITATSVLWEGLGQFFPQHLQLNYYIPNRFTESHGLNCSGLEKLVVNGTKLIITCDTGSTNLAEIEYANQLGIDIIVTDHHTLPDDRPSVISIINPRYFADNHPLFHLSGVAVAYKLVEALYQTFPDIPKQPLENLLDLVAIGLIADLVQLKGDCRYLAQKGIEQIQKTTHPGVTQLLKYSKKTGSRPTDISYGIGPRINAVSRIHGDGTFCVELLTSQDEKQCKKLAVDAELANTRRKSLQNDLILNVKKKLARMDLSTTGVIVLEDPQWPSGILGLVAGQIAAEYGKPTILLSTTEEDGNSPHLARGSARSVQNIDLYELVNSQSHLLHRFGGHPFAAGLSMLVENIPLFREGINQKLRQKGYESLSLCPSLEADLIVTVADLGLSLFRELKLLEPCGMGNNVPKLMIKNCYFKNITWRNIEDLKGNKIKYQRVGFQLFDDTIKEGFPGVWWGQTSEEIPQNICCDVIVELDLNTNTKSSQKCELRLIAIQTKTSEINWFEPFSVEQYLIDWRNKKDETISLEQLQLLEKCPTYWQEIQKAYRQALAQQNKLALAYSSPLDSSAEDVLQQLIGIGKYLSRTNQMITKQQLKEKLNLSDRTLELGLKTLINYGISYQINNEQIQFILTKPLEPNNYLDFIKAFQEEQFQKQYFSQVPFDILQKILEQNRLNFSSTVSTSFDFPGTFSTPE</sequence>
<dbReference type="GO" id="GO:0006281">
    <property type="term" value="P:DNA repair"/>
    <property type="evidence" value="ECO:0007669"/>
    <property type="project" value="InterPro"/>
</dbReference>
<evidence type="ECO:0000256" key="1">
    <source>
        <dbReference type="ARBA" id="ARBA00005915"/>
    </source>
</evidence>
<keyword evidence="10" id="KW-1185">Reference proteome</keyword>
<dbReference type="GO" id="GO:0003676">
    <property type="term" value="F:nucleic acid binding"/>
    <property type="evidence" value="ECO:0007669"/>
    <property type="project" value="InterPro"/>
</dbReference>
<accession>A0A2T1LW66</accession>
<dbReference type="InterPro" id="IPR004610">
    <property type="entry name" value="RecJ"/>
</dbReference>
<feature type="domain" description="RecJ OB" evidence="8">
    <location>
        <begin position="474"/>
        <end position="575"/>
    </location>
</feature>
<feature type="domain" description="DDH" evidence="6">
    <location>
        <begin position="87"/>
        <end position="240"/>
    </location>
</feature>
<comment type="similarity">
    <text evidence="1">Belongs to the RecJ family.</text>
</comment>
<dbReference type="NCBIfam" id="TIGR00644">
    <property type="entry name" value="recJ"/>
    <property type="match status" value="1"/>
</dbReference>
<dbReference type="Pfam" id="PF17768">
    <property type="entry name" value="RecJ_OB"/>
    <property type="match status" value="1"/>
</dbReference>
<dbReference type="Gene3D" id="3.10.310.30">
    <property type="match status" value="1"/>
</dbReference>
<evidence type="ECO:0000313" key="9">
    <source>
        <dbReference type="EMBL" id="PSF36020.1"/>
    </source>
</evidence>
<dbReference type="InterPro" id="IPR003156">
    <property type="entry name" value="DHHA1_dom"/>
</dbReference>
<evidence type="ECO:0000256" key="3">
    <source>
        <dbReference type="ARBA" id="ARBA00022722"/>
    </source>
</evidence>
<proteinExistence type="inferred from homology"/>
<protein>
    <recommendedName>
        <fullName evidence="2">Single-stranded-DNA-specific exonuclease RecJ</fullName>
    </recommendedName>
</protein>
<keyword evidence="4" id="KW-0378">Hydrolase</keyword>
<evidence type="ECO:0000256" key="5">
    <source>
        <dbReference type="ARBA" id="ARBA00022839"/>
    </source>
</evidence>
<evidence type="ECO:0000259" key="6">
    <source>
        <dbReference type="Pfam" id="PF01368"/>
    </source>
</evidence>